<accession>A0A067ESJ5</accession>
<name>A0A067ESJ5_CITSI</name>
<dbReference type="InterPro" id="IPR044998">
    <property type="entry name" value="Timeless"/>
</dbReference>
<protein>
    <recommendedName>
        <fullName evidence="4">Timeless N-terminal domain-containing protein</fullName>
    </recommendedName>
</protein>
<evidence type="ECO:0000256" key="3">
    <source>
        <dbReference type="ARBA" id="ARBA00023306"/>
    </source>
</evidence>
<feature type="domain" description="Timeless N-terminal" evidence="4">
    <location>
        <begin position="5"/>
        <end position="179"/>
    </location>
</feature>
<dbReference type="AlphaFoldDB" id="A0A067ESJ5"/>
<dbReference type="PANTHER" id="PTHR22940">
    <property type="entry name" value="TIMEOUT/TIMELESS-2"/>
    <property type="match status" value="1"/>
</dbReference>
<evidence type="ECO:0000259" key="4">
    <source>
        <dbReference type="Pfam" id="PF04821"/>
    </source>
</evidence>
<dbReference type="Pfam" id="PF04821">
    <property type="entry name" value="TIMELESS"/>
    <property type="match status" value="1"/>
</dbReference>
<dbReference type="SMR" id="A0A067ESJ5"/>
<reference evidence="5 6" key="1">
    <citation type="submission" date="2014-04" db="EMBL/GenBank/DDBJ databases">
        <authorList>
            <consortium name="International Citrus Genome Consortium"/>
            <person name="Gmitter F."/>
            <person name="Chen C."/>
            <person name="Farmerie W."/>
            <person name="Harkins T."/>
            <person name="Desany B."/>
            <person name="Mohiuddin M."/>
            <person name="Kodira C."/>
            <person name="Borodovsky M."/>
            <person name="Lomsadze A."/>
            <person name="Burns P."/>
            <person name="Jenkins J."/>
            <person name="Prochnik S."/>
            <person name="Shu S."/>
            <person name="Chapman J."/>
            <person name="Pitluck S."/>
            <person name="Schmutz J."/>
            <person name="Rokhsar D."/>
        </authorList>
    </citation>
    <scope>NUCLEOTIDE SEQUENCE</scope>
</reference>
<feature type="non-terminal residue" evidence="5">
    <location>
        <position position="283"/>
    </location>
</feature>
<comment type="subcellular location">
    <subcellularLocation>
        <location evidence="1">Nucleus</location>
    </subcellularLocation>
</comment>
<keyword evidence="6" id="KW-1185">Reference proteome</keyword>
<dbReference type="PANTHER" id="PTHR22940:SF4">
    <property type="entry name" value="PROTEIN TIMELESS HOMOLOG"/>
    <property type="match status" value="1"/>
</dbReference>
<keyword evidence="2" id="KW-0539">Nucleus</keyword>
<gene>
    <name evidence="5" type="ORF">CISIN_1g042866mg</name>
</gene>
<evidence type="ECO:0000256" key="2">
    <source>
        <dbReference type="ARBA" id="ARBA00023242"/>
    </source>
</evidence>
<dbReference type="GO" id="GO:0005634">
    <property type="term" value="C:nucleus"/>
    <property type="evidence" value="ECO:0007669"/>
    <property type="project" value="UniProtKB-SubCell"/>
</dbReference>
<evidence type="ECO:0000313" key="5">
    <source>
        <dbReference type="EMBL" id="KDO56860.1"/>
    </source>
</evidence>
<keyword evidence="3" id="KW-0131">Cell cycle</keyword>
<evidence type="ECO:0000313" key="6">
    <source>
        <dbReference type="Proteomes" id="UP000027120"/>
    </source>
</evidence>
<sequence>MPIESSSNDIPQQIEYLWGLKSAIMCSDTVAVIVSLLEGPLENLEREAFTEDDSKLVQLVLTLFQNILAVQDIPLQQKAGGSAIQYVSLRDRFLELLFNENVMDIIIIITQHVCGSCGYFRQDNLLLLEIFHYIFMGQDPDLIAKAHQRGSKTDGDTKDPLDSLKSIIAEEQEKRRLSRLHNLDGYKAVFKGNPASASHNPIIKPHKGQKGMSKNIMWDQGSLPSTKDNVLELLYDFLNQFLSGRPLPTSSNVLFTGFSFQQIRMVDLVLKSLPEDSKEPQTA</sequence>
<dbReference type="InterPro" id="IPR006906">
    <property type="entry name" value="Timeless_N"/>
</dbReference>
<dbReference type="EMBL" id="KK784969">
    <property type="protein sequence ID" value="KDO56860.1"/>
    <property type="molecule type" value="Genomic_DNA"/>
</dbReference>
<organism evidence="5 6">
    <name type="scientific">Citrus sinensis</name>
    <name type="common">Sweet orange</name>
    <name type="synonym">Citrus aurantium var. sinensis</name>
    <dbReference type="NCBI Taxonomy" id="2711"/>
    <lineage>
        <taxon>Eukaryota</taxon>
        <taxon>Viridiplantae</taxon>
        <taxon>Streptophyta</taxon>
        <taxon>Embryophyta</taxon>
        <taxon>Tracheophyta</taxon>
        <taxon>Spermatophyta</taxon>
        <taxon>Magnoliopsida</taxon>
        <taxon>eudicotyledons</taxon>
        <taxon>Gunneridae</taxon>
        <taxon>Pentapetalae</taxon>
        <taxon>rosids</taxon>
        <taxon>malvids</taxon>
        <taxon>Sapindales</taxon>
        <taxon>Rutaceae</taxon>
        <taxon>Aurantioideae</taxon>
        <taxon>Citrus</taxon>
    </lineage>
</organism>
<dbReference type="STRING" id="2711.A0A067ESJ5"/>
<dbReference type="Proteomes" id="UP000027120">
    <property type="component" value="Unassembled WGS sequence"/>
</dbReference>
<evidence type="ECO:0000256" key="1">
    <source>
        <dbReference type="ARBA" id="ARBA00004123"/>
    </source>
</evidence>
<proteinExistence type="predicted"/>